<dbReference type="AlphaFoldDB" id="A0A3E1II25"/>
<evidence type="ECO:0000313" key="5">
    <source>
        <dbReference type="Proteomes" id="UP000464718"/>
    </source>
</evidence>
<evidence type="ECO:0000313" key="2">
    <source>
        <dbReference type="EMBL" id="QHH08026.1"/>
    </source>
</evidence>
<dbReference type="EMBL" id="DACQKT010000005">
    <property type="protein sequence ID" value="HAS6677787.1"/>
    <property type="molecule type" value="Genomic_DNA"/>
</dbReference>
<reference evidence="1" key="4">
    <citation type="submission" date="2019-12" db="EMBL/GenBank/DDBJ databases">
        <authorList>
            <consortium name="NCBI Pathogen Detection Project"/>
        </authorList>
    </citation>
    <scope>NUCLEOTIDE SEQUENCE</scope>
    <source>
        <strain evidence="1">1930</strain>
    </source>
</reference>
<reference evidence="1" key="1">
    <citation type="journal article" date="2018" name="Genome Biol.">
        <title>SKESA: strategic k-mer extension for scrupulous assemblies.</title>
        <authorList>
            <person name="Souvorov A."/>
            <person name="Agarwala R."/>
            <person name="Lipman D.J."/>
        </authorList>
    </citation>
    <scope>NUCLEOTIDE SEQUENCE</scope>
    <source>
        <strain evidence="1">1930</strain>
    </source>
</reference>
<evidence type="ECO:0000313" key="3">
    <source>
        <dbReference type="EMBL" id="TXN14653.1"/>
    </source>
</evidence>
<protein>
    <submittedName>
        <fullName evidence="1">Uncharacterized protein</fullName>
    </submittedName>
</protein>
<sequence length="64" mass="7063">MYHLFFLFNLAKSAQIVCEIGGSFFSTCVTNAAEFDVDLICLGAETVRYAKLAARKIGDLTCKH</sequence>
<dbReference type="Proteomes" id="UP000321504">
    <property type="component" value="Unassembled WGS sequence"/>
</dbReference>
<organism evidence="1">
    <name type="scientific">Vibrio parahaemolyticus</name>
    <dbReference type="NCBI Taxonomy" id="670"/>
    <lineage>
        <taxon>Bacteria</taxon>
        <taxon>Pseudomonadati</taxon>
        <taxon>Pseudomonadota</taxon>
        <taxon>Gammaproteobacteria</taxon>
        <taxon>Vibrionales</taxon>
        <taxon>Vibrionaceae</taxon>
        <taxon>Vibrio</taxon>
    </lineage>
</organism>
<gene>
    <name evidence="2" type="ORF">EHC69_00965</name>
    <name evidence="3" type="ORF">FVP01_19680</name>
    <name evidence="1" type="ORF">I7278_13290</name>
</gene>
<dbReference type="EMBL" id="VRMQ01000005">
    <property type="protein sequence ID" value="TXN14653.1"/>
    <property type="molecule type" value="Genomic_DNA"/>
</dbReference>
<reference evidence="3 4" key="3">
    <citation type="submission" date="2019-08" db="EMBL/GenBank/DDBJ databases">
        <title>Emerging of two pre-pandemic pathogenic O4:KUT lineages of Vibrio parahaemolyticus in coastal eastern China.</title>
        <authorList>
            <person name="Yu H."/>
        </authorList>
    </citation>
    <scope>NUCLEOTIDE SEQUENCE [LARGE SCALE GENOMIC DNA]</scope>
    <source>
        <strain evidence="3 4">HZ17-383</strain>
    </source>
</reference>
<dbReference type="Proteomes" id="UP000856022">
    <property type="component" value="Unassembled WGS sequence"/>
</dbReference>
<evidence type="ECO:0000313" key="4">
    <source>
        <dbReference type="Proteomes" id="UP000321504"/>
    </source>
</evidence>
<proteinExistence type="predicted"/>
<dbReference type="EMBL" id="CP034298">
    <property type="protein sequence ID" value="QHH08026.1"/>
    <property type="molecule type" value="Genomic_DNA"/>
</dbReference>
<accession>A0A3E1II25</accession>
<name>A0A3E1II25_VIBPH</name>
<reference evidence="2 5" key="2">
    <citation type="submission" date="2018-12" db="EMBL/GenBank/DDBJ databases">
        <title>Genomic insights into the evolutionary origins and pathogenicity of five Vibrio parahaemolyticus strains isolated from the shrimp with acute hepatopancreatic necrosis disease (AHPND).</title>
        <authorList>
            <person name="Yang Q."/>
            <person name="Dong X."/>
            <person name="Xie G."/>
            <person name="Fu S."/>
            <person name="Zou P."/>
            <person name="Sun J."/>
            <person name="Wang Y."/>
            <person name="Huang J."/>
        </authorList>
    </citation>
    <scope>NUCLEOTIDE SEQUENCE [LARGE SCALE GENOMIC DNA]</scope>
    <source>
        <strain evidence="2 5">20160303005-1</strain>
    </source>
</reference>
<evidence type="ECO:0000313" key="1">
    <source>
        <dbReference type="EMBL" id="HAS6677787.1"/>
    </source>
</evidence>
<dbReference type="Proteomes" id="UP000464718">
    <property type="component" value="Chromosome i"/>
</dbReference>